<evidence type="ECO:0000313" key="6">
    <source>
        <dbReference type="Proteomes" id="UP001529245"/>
    </source>
</evidence>
<keyword evidence="1" id="KW-0597">Phosphoprotein</keyword>
<name>A0ABT6XY35_ALISE</name>
<gene>
    <name evidence="5" type="ORF">QID03_06705</name>
</gene>
<evidence type="ECO:0000256" key="2">
    <source>
        <dbReference type="ARBA" id="ARBA00022679"/>
    </source>
</evidence>
<dbReference type="EMBL" id="JASGCB010000008">
    <property type="protein sequence ID" value="MDI9259875.1"/>
    <property type="molecule type" value="Genomic_DNA"/>
</dbReference>
<comment type="caution">
    <text evidence="5">The sequence shown here is derived from an EMBL/GenBank/DDBJ whole genome shotgun (WGS) entry which is preliminary data.</text>
</comment>
<dbReference type="Pfam" id="PF14689">
    <property type="entry name" value="SPOB_a"/>
    <property type="match status" value="1"/>
</dbReference>
<accession>A0ABT6XY35</accession>
<evidence type="ECO:0000256" key="1">
    <source>
        <dbReference type="ARBA" id="ARBA00022553"/>
    </source>
</evidence>
<evidence type="ECO:0000256" key="3">
    <source>
        <dbReference type="ARBA" id="ARBA00022777"/>
    </source>
</evidence>
<evidence type="ECO:0000259" key="4">
    <source>
        <dbReference type="Pfam" id="PF14689"/>
    </source>
</evidence>
<sequence>MPHGLEHGTVLEAFRRHRHDVLNHLQIIRALIQMNRSERAMAAIDRLAEWLQSLGRVQQAVFSSAEPVVWVLAGCPHVVVADIVVEQAPEGDAVEQWVAFLTELEARLAAEGRSLRVKLRIGAKTLRVEWDAPELEMADWRDRYPHVDFARG</sequence>
<keyword evidence="3" id="KW-0418">Kinase</keyword>
<dbReference type="Proteomes" id="UP001529245">
    <property type="component" value="Unassembled WGS sequence"/>
</dbReference>
<dbReference type="InterPro" id="IPR039506">
    <property type="entry name" value="SPOB_a"/>
</dbReference>
<dbReference type="SUPFAM" id="SSF55890">
    <property type="entry name" value="Sporulation response regulatory protein Spo0B"/>
    <property type="match status" value="1"/>
</dbReference>
<protein>
    <submittedName>
        <fullName evidence="5">Spo0B domain-containing protein</fullName>
    </submittedName>
</protein>
<feature type="domain" description="SpoOB alpha-helical" evidence="4">
    <location>
        <begin position="9"/>
        <end position="57"/>
    </location>
</feature>
<proteinExistence type="predicted"/>
<dbReference type="Gene3D" id="1.10.287.130">
    <property type="match status" value="1"/>
</dbReference>
<keyword evidence="6" id="KW-1185">Reference proteome</keyword>
<evidence type="ECO:0000313" key="5">
    <source>
        <dbReference type="EMBL" id="MDI9259875.1"/>
    </source>
</evidence>
<reference evidence="5 6" key="1">
    <citation type="submission" date="2023-04" db="EMBL/GenBank/DDBJ databases">
        <title>A. sendaiensis sub sp. chiapanensis a novel subspecie with specific adaptation in bacterial cell wall isolated from an active volcano.</title>
        <authorList>
            <person name="Alvarez Gutierrez P.E."/>
            <person name="Ortiz Cortes L.Y."/>
        </authorList>
    </citation>
    <scope>NUCLEOTIDE SEQUENCE [LARGE SCALE GENOMIC DNA]</scope>
    <source>
        <strain evidence="5 6">PA2</strain>
    </source>
</reference>
<organism evidence="5 6">
    <name type="scientific">Alicyclobacillus sendaiensis PA2</name>
    <dbReference type="NCBI Taxonomy" id="3029425"/>
    <lineage>
        <taxon>Bacteria</taxon>
        <taxon>Bacillati</taxon>
        <taxon>Bacillota</taxon>
        <taxon>Bacilli</taxon>
        <taxon>Bacillales</taxon>
        <taxon>Alicyclobacillaceae</taxon>
        <taxon>Alicyclobacillus</taxon>
    </lineage>
</organism>
<keyword evidence="2" id="KW-0808">Transferase</keyword>
<dbReference type="InterPro" id="IPR016120">
    <property type="entry name" value="Sig_transdc_His_kin_SpoOB"/>
</dbReference>
<dbReference type="RefSeq" id="WP_283203409.1">
    <property type="nucleotide sequence ID" value="NZ_JASGCB010000008.1"/>
</dbReference>